<dbReference type="Gene3D" id="1.25.40.10">
    <property type="entry name" value="Tetratricopeptide repeat domain"/>
    <property type="match status" value="1"/>
</dbReference>
<proteinExistence type="predicted"/>
<evidence type="ECO:0000313" key="3">
    <source>
        <dbReference type="Proteomes" id="UP000199297"/>
    </source>
</evidence>
<name>A0A1H7PGB9_9GAMM</name>
<evidence type="ECO:0008006" key="4">
    <source>
        <dbReference type="Google" id="ProtNLM"/>
    </source>
</evidence>
<gene>
    <name evidence="2" type="ORF">SAMN05216262_109112</name>
</gene>
<feature type="chain" id="PRO_5011462814" description="Sel1 repeat-containing protein" evidence="1">
    <location>
        <begin position="24"/>
        <end position="181"/>
    </location>
</feature>
<keyword evidence="1" id="KW-0732">Signal</keyword>
<accession>A0A1H7PGB9</accession>
<dbReference type="AlphaFoldDB" id="A0A1H7PGB9"/>
<reference evidence="3" key="1">
    <citation type="submission" date="2016-10" db="EMBL/GenBank/DDBJ databases">
        <authorList>
            <person name="Varghese N."/>
            <person name="Submissions S."/>
        </authorList>
    </citation>
    <scope>NUCLEOTIDE SEQUENCE [LARGE SCALE GENOMIC DNA]</scope>
    <source>
        <strain evidence="3">CGMCC 1.9127</strain>
    </source>
</reference>
<dbReference type="SUPFAM" id="SSF81901">
    <property type="entry name" value="HCP-like"/>
    <property type="match status" value="1"/>
</dbReference>
<dbReference type="RefSeq" id="WP_085285204.1">
    <property type="nucleotide sequence ID" value="NZ_FOBI01000009.1"/>
</dbReference>
<protein>
    <recommendedName>
        <fullName evidence="4">Sel1 repeat-containing protein</fullName>
    </recommendedName>
</protein>
<keyword evidence="3" id="KW-1185">Reference proteome</keyword>
<feature type="signal peptide" evidence="1">
    <location>
        <begin position="1"/>
        <end position="23"/>
    </location>
</feature>
<dbReference type="OrthoDB" id="5769052at2"/>
<dbReference type="InterPro" id="IPR006597">
    <property type="entry name" value="Sel1-like"/>
</dbReference>
<organism evidence="2 3">
    <name type="scientific">Colwellia chukchiensis</name>
    <dbReference type="NCBI Taxonomy" id="641665"/>
    <lineage>
        <taxon>Bacteria</taxon>
        <taxon>Pseudomonadati</taxon>
        <taxon>Pseudomonadota</taxon>
        <taxon>Gammaproteobacteria</taxon>
        <taxon>Alteromonadales</taxon>
        <taxon>Colwelliaceae</taxon>
        <taxon>Colwellia</taxon>
    </lineage>
</organism>
<dbReference type="STRING" id="641665.GCA_002104455_00810"/>
<dbReference type="EMBL" id="FOBI01000009">
    <property type="protein sequence ID" value="SEL34821.1"/>
    <property type="molecule type" value="Genomic_DNA"/>
</dbReference>
<sequence>MNKLMSNFTLLMVLLATSFFSHSMSDKLMEIEDYNKELKAAIRLYKENNYDKALPQLELFAKRGDKMSQYIVGTMYLNGQGTPQDLAKSYAWLTVANEQKSKAWLLPLKMLEEKLPADYLKTLNVEGEKYVTLYGAKSQRLKCKNERELGSKQPIHRCKKIEVKNGHYFVDEHQTYNAMID</sequence>
<evidence type="ECO:0000313" key="2">
    <source>
        <dbReference type="EMBL" id="SEL34821.1"/>
    </source>
</evidence>
<dbReference type="InterPro" id="IPR011990">
    <property type="entry name" value="TPR-like_helical_dom_sf"/>
</dbReference>
<dbReference type="Proteomes" id="UP000199297">
    <property type="component" value="Unassembled WGS sequence"/>
</dbReference>
<evidence type="ECO:0000256" key="1">
    <source>
        <dbReference type="SAM" id="SignalP"/>
    </source>
</evidence>
<dbReference type="SMART" id="SM00671">
    <property type="entry name" value="SEL1"/>
    <property type="match status" value="1"/>
</dbReference>